<feature type="region of interest" description="Disordered" evidence="2">
    <location>
        <begin position="530"/>
        <end position="556"/>
    </location>
</feature>
<evidence type="ECO:0000313" key="4">
    <source>
        <dbReference type="EMBL" id="UTF54761.1"/>
    </source>
</evidence>
<dbReference type="EMBL" id="CP100355">
    <property type="protein sequence ID" value="UTF54761.1"/>
    <property type="molecule type" value="Genomic_DNA"/>
</dbReference>
<dbReference type="CDD" id="cd00146">
    <property type="entry name" value="PKD"/>
    <property type="match status" value="1"/>
</dbReference>
<dbReference type="NCBIfam" id="TIGR04126">
    <property type="entry name" value="PGF_CTERM"/>
    <property type="match status" value="1"/>
</dbReference>
<dbReference type="GeneID" id="73289518"/>
<dbReference type="RefSeq" id="WP_254159467.1">
    <property type="nucleotide sequence ID" value="NZ_CP100355.1"/>
</dbReference>
<dbReference type="InterPro" id="IPR026371">
    <property type="entry name" value="PGF_CTERM"/>
</dbReference>
<accession>A0A9E7SX79</accession>
<evidence type="ECO:0000256" key="1">
    <source>
        <dbReference type="ARBA" id="ARBA00022729"/>
    </source>
</evidence>
<feature type="compositionally biased region" description="Pro residues" evidence="2">
    <location>
        <begin position="541"/>
        <end position="552"/>
    </location>
</feature>
<feature type="region of interest" description="Disordered" evidence="2">
    <location>
        <begin position="627"/>
        <end position="732"/>
    </location>
</feature>
<proteinExistence type="predicted"/>
<dbReference type="InterPro" id="IPR035986">
    <property type="entry name" value="PKD_dom_sf"/>
</dbReference>
<protein>
    <submittedName>
        <fullName evidence="4">PKD domain-containing protein</fullName>
    </submittedName>
</protein>
<keyword evidence="5" id="KW-1185">Reference proteome</keyword>
<dbReference type="PROSITE" id="PS50093">
    <property type="entry name" value="PKD"/>
    <property type="match status" value="1"/>
</dbReference>
<dbReference type="Pfam" id="PF18911">
    <property type="entry name" value="PKD_4"/>
    <property type="match status" value="1"/>
</dbReference>
<organism evidence="4 5">
    <name type="scientific">Natronosalvus rutilus</name>
    <dbReference type="NCBI Taxonomy" id="2953753"/>
    <lineage>
        <taxon>Archaea</taxon>
        <taxon>Methanobacteriati</taxon>
        <taxon>Methanobacteriota</taxon>
        <taxon>Stenosarchaea group</taxon>
        <taxon>Halobacteria</taxon>
        <taxon>Halobacteriales</taxon>
        <taxon>Natrialbaceae</taxon>
        <taxon>Natronosalvus</taxon>
    </lineage>
</organism>
<dbReference type="GO" id="GO:0005886">
    <property type="term" value="C:plasma membrane"/>
    <property type="evidence" value="ECO:0007669"/>
    <property type="project" value="UniProtKB-SubCell"/>
</dbReference>
<gene>
    <name evidence="4" type="ORF">NGM29_05690</name>
</gene>
<feature type="domain" description="PKD" evidence="3">
    <location>
        <begin position="205"/>
        <end position="283"/>
    </location>
</feature>
<dbReference type="AlphaFoldDB" id="A0A9E7SX79"/>
<name>A0A9E7SX79_9EURY</name>
<dbReference type="Gene3D" id="2.60.40.10">
    <property type="entry name" value="Immunoglobulins"/>
    <property type="match status" value="2"/>
</dbReference>
<dbReference type="KEGG" id="sawl:NGM29_05690"/>
<dbReference type="SMART" id="SM00089">
    <property type="entry name" value="PKD"/>
    <property type="match status" value="1"/>
</dbReference>
<keyword evidence="1" id="KW-0732">Signal</keyword>
<dbReference type="SUPFAM" id="SSF49299">
    <property type="entry name" value="PKD domain"/>
    <property type="match status" value="1"/>
</dbReference>
<reference evidence="4" key="1">
    <citation type="submission" date="2022-06" db="EMBL/GenBank/DDBJ databases">
        <title>Diverse halophilic archaea isolated from saline environments.</title>
        <authorList>
            <person name="Cui H.-L."/>
        </authorList>
    </citation>
    <scope>NUCLEOTIDE SEQUENCE</scope>
    <source>
        <strain evidence="4">WLHS1</strain>
    </source>
</reference>
<dbReference type="InterPro" id="IPR013783">
    <property type="entry name" value="Ig-like_fold"/>
</dbReference>
<evidence type="ECO:0000256" key="2">
    <source>
        <dbReference type="SAM" id="MobiDB-lite"/>
    </source>
</evidence>
<evidence type="ECO:0000259" key="3">
    <source>
        <dbReference type="PROSITE" id="PS50093"/>
    </source>
</evidence>
<dbReference type="InterPro" id="IPR000601">
    <property type="entry name" value="PKD_dom"/>
</dbReference>
<feature type="compositionally biased region" description="Acidic residues" evidence="2">
    <location>
        <begin position="699"/>
        <end position="726"/>
    </location>
</feature>
<sequence length="751" mass="79629">MIAILAGDTRVRNSTEISGALELANGETAAGDTILVFTDDGYQTVTIDERGEYALTLPSRVDPYQLQYYRHSNLSDITRDGFVDMYAVATVPGDTDSALETTRLPEGHLVDVTVVDEGGDPVTGAWTRLYHNNTEMYAKAGIANLTTENGTIQFGEESGVELNGAVDIVVEPPEGDNRFVNRTYEQTIEVTDNMTPEVVLEENTTVPQFDVDPTEPDVNETVTFNASASIGNLTAYEWNFGDGATATGSVVTHSFDTIDTYDVTLTVTDDNGTTKTVTEPVSVGGHTAIEHGDGTTTSDSGVYADAPTIRTTVPDATVEFGGEANTTFWINNTKTGESVTVTANESTVSVPADRIAFLLYNSSGTLLPEEGLFVEAIAPDGSATTIPVDVDGDHEMFENASTFSTYEISLVDAERNVPIGTTDERLMGIGYEATLEQDSTDGDINVTISRDSTVDESWNATFELINGTTHERVLSQPVEHDGSAGEFAFTVDADTLDDGEYTWHLTLESSDQEPAVQRLRDQGFVVQTVEEDKSDDSGSAPSPPSMPAPTPSEPASFDLGALDLPTTVEAGESIPVSVLVANTGEEAGTADVTLTLDDEVVGEDTLEVAAGANDTLTFEVTAPETAGEATVTIQTADDETTATVTVTDDEDPAEEDDPADSEDPADTDESDENNDSDETDDSADTDESDDANESAETNESADADNDSSEAADQVDEDPVNADDDTDTVPGFGGLSALVAMLAGALLIARRR</sequence>
<dbReference type="Proteomes" id="UP001056855">
    <property type="component" value="Chromosome"/>
</dbReference>
<feature type="compositionally biased region" description="Acidic residues" evidence="2">
    <location>
        <begin position="647"/>
        <end position="693"/>
    </location>
</feature>
<dbReference type="InterPro" id="IPR022409">
    <property type="entry name" value="PKD/Chitinase_dom"/>
</dbReference>
<dbReference type="GO" id="GO:0030115">
    <property type="term" value="C:S-layer"/>
    <property type="evidence" value="ECO:0007669"/>
    <property type="project" value="UniProtKB-SubCell"/>
</dbReference>
<evidence type="ECO:0000313" key="5">
    <source>
        <dbReference type="Proteomes" id="UP001056855"/>
    </source>
</evidence>